<dbReference type="GeneID" id="111105433"/>
<feature type="region of interest" description="Disordered" evidence="2">
    <location>
        <begin position="100"/>
        <end position="182"/>
    </location>
</feature>
<feature type="region of interest" description="Disordered" evidence="2">
    <location>
        <begin position="649"/>
        <end position="760"/>
    </location>
</feature>
<feature type="region of interest" description="Disordered" evidence="2">
    <location>
        <begin position="783"/>
        <end position="880"/>
    </location>
</feature>
<sequence length="2083" mass="238366">METSNGNDSQKEEGELSDDEIEPERVPDNVPSAPRKDVNELQNVNRNFDSRHNTRLNTVWQDLSYKQPVPSMARSYPMGLPSSWDYNHGMGNLRYDRIRPMATPPPPQKWDPRENRPRLPNYRPLLPSPSPRMRNHHYSPSEYRNQPLRHVQQNTKQSYERYPQYSDHDVPKEPPLVSSKGDGAENYEQLLQMYQTIKEKLAEIQSQEKAEEEPISEVSEKLESQKPVPAKTQPSNKFTPRKPEKKVVVDITGEVAKEKVLRVFPNFWRKQVKDGCIQEVQNKTEPLLTVKQEPKDEEGSQAKSQESKDSTNEGGVNKGVVKDESEDIWEEATGIKTEPQDEEVVVLSDDESGKENELEASKGEEEEDEEEEDMDLLQLRLIALASAVKKEESAERQENAPSNEGKSDKKATAKRAPRSSDRNIKRAGGGTRTKQGRETGQQNQNTRSTGNRSSRSASTGRSPAARKQPAGSKVRRQNSRRNEDRRWESNAEKRRQEERKESLAEKRRLENKRRAEEEKRREIQRILTIDDPQEQVNRFLRMMDDKRFSEYNKVASLDVKKKPTVGKQTTQEKAPPLKDNYEEVEMDLDSDTEATAISMEQTTGFEDMMDKDYRQGYPYGVPLMSLETSAASLPIPHWNDPFFPGYSDIMSEDAPENQNTWNREPVYKQSYNDPTYSGTLKPWTDTTDPLKLPPPPPPPPLPPDEPLPPPPPEAPSPPPLPTEPPPNDESTQNSRQIDPAGPRDIYDALRASPDLSEDLDREEALLRSQLLKSLAARKMKEKLAKLKEESTSAGSSPTRSQSPFGTTSNQRPKPVKSRQPMTQLVIPIHEPVVINLNDDTSDEEEDPTPTVSSTQETSNTTERVSKSVSSRPSNSSLLSGLDSFLKEARLSSENQEKKQKEYTERKKKLQAMEEDLKNQRIGVEKGRQLFRSLLICCSKNKKEWKDAQNQVEDLKRQLKEAERLAVQKKEQFDKSRKQARSLRDKVNSKVAEIERQEVKVQEEGVQVYGENYSLPSSTREVTMAGKRQRKNLAVTVINEHAVKKVPPGKENIQQTKKKSATEIIEEKERLQNLEKEYARRIQHLKMANAKRKIQARKARISDERKSSEIPRLEKIEIDLTEGSTEVEDSRPAKRRRSLLELNPSTKPNIKKQPDDKSIPVKTFVSAKDNPKKSSEFNVPNSQQLKKLKQLLDGNISTYLSKQEVLPLTCSYCQDIFTHETQEIPAIAEHRKVQRRKEDASSKIVSYSYVSPLRSFKSYRFSPYFRTKNKLSLSSVTFSNKLNVNRVLCKYDLQGTCNDEECGGQHQKDYQLSEQEILQDIVAYNLSLCGVASNTSPSYCSRLIDTYVKNLAKQHSGRLTSDQLRIFLVSQVLEKSKHKKPYSMFVESRKWRVQQTDKKKKSDKSIKELSNDRIEWEEPGADLDNVIGDTDIRYFMLDSSNIQDMESAVLENPEDTAMWVKLSHRKLADTQSHTPAECLDHALNVLSRGLEKNKNSAELWENYLTLFASHPDKQELGVMCQTALQLAPSYAIWWKYLSTIKSLHKKVDVCDSILNFLKSQDAVNPDLRSFRCLEIVLYKMSLYCWSGRNKTAASSLQSLLAAESPNKYEWLKSALSVEDRCVLWVTFLHIMGYKSVPPQLYNPTNQSSGRIVCKEKLTLNWELTPDLLLPVEHFKEMMWKACDFLRSLEGEEISQGSLLFTNLFHLLKVSTIYEEAANLGRQLLMKNPSLVSVWLCVADLYSHCGEPQATRQVFADSLDANPFSAHLYFYAANFELKQGETDKAIETLEKSVLAFYVVDVKSELADPNLLFCSLLNEDLPVKYTPPNFKETVGPELIQEENLYLWLNYSLLLELQGDTVTAIEVYETMLGSMVTTSDLTEVWCRYLAFCQRLLLAKENITMGTKTYISLFNRALSSIPTVCDIPHSPGSTWLNYQHVNRVIDLYIASVPKDDRLSEYQLILEKMPLNVELLLRVCQEAIQRENFYQAKSLCTTAVIEKLANPALWKMAISLSLKLETVAEARRLYHKAVQFHPYHVTFWKDFLLFEITHGSCAMVPRIQKRCQELGVDTEEFSQYLTNYAKASS</sequence>
<feature type="compositionally biased region" description="Acidic residues" evidence="2">
    <location>
        <begin position="364"/>
        <end position="375"/>
    </location>
</feature>
<dbReference type="OrthoDB" id="1922977at2759"/>
<dbReference type="Gene3D" id="1.25.40.10">
    <property type="entry name" value="Tetratricopeptide repeat domain"/>
    <property type="match status" value="3"/>
</dbReference>
<feature type="compositionally biased region" description="Basic and acidic residues" evidence="2">
    <location>
        <begin position="292"/>
        <end position="311"/>
    </location>
</feature>
<organism evidence="4 5">
    <name type="scientific">Crassostrea virginica</name>
    <name type="common">Eastern oyster</name>
    <dbReference type="NCBI Taxonomy" id="6565"/>
    <lineage>
        <taxon>Eukaryota</taxon>
        <taxon>Metazoa</taxon>
        <taxon>Spiralia</taxon>
        <taxon>Lophotrochozoa</taxon>
        <taxon>Mollusca</taxon>
        <taxon>Bivalvia</taxon>
        <taxon>Autobranchia</taxon>
        <taxon>Pteriomorphia</taxon>
        <taxon>Ostreida</taxon>
        <taxon>Ostreoidea</taxon>
        <taxon>Ostreidae</taxon>
        <taxon>Crassostrea</taxon>
    </lineage>
</organism>
<dbReference type="SMART" id="SM00386">
    <property type="entry name" value="HAT"/>
    <property type="match status" value="4"/>
</dbReference>
<feature type="compositionally biased region" description="Low complexity" evidence="2">
    <location>
        <begin position="866"/>
        <end position="880"/>
    </location>
</feature>
<dbReference type="PANTHER" id="PTHR21563:SF3">
    <property type="entry name" value="ZINC FINGER C3H1 DOMAIN-CONTAINING PROTEIN"/>
    <property type="match status" value="1"/>
</dbReference>
<dbReference type="Proteomes" id="UP000694844">
    <property type="component" value="Chromosome 7"/>
</dbReference>
<dbReference type="SUPFAM" id="SSF48452">
    <property type="entry name" value="TPR-like"/>
    <property type="match status" value="2"/>
</dbReference>
<feature type="region of interest" description="Disordered" evidence="2">
    <location>
        <begin position="205"/>
        <end position="247"/>
    </location>
</feature>
<gene>
    <name evidence="5" type="primary">LOC111105433</name>
</gene>
<evidence type="ECO:0000313" key="4">
    <source>
        <dbReference type="Proteomes" id="UP000694844"/>
    </source>
</evidence>
<dbReference type="GO" id="GO:0006396">
    <property type="term" value="P:RNA processing"/>
    <property type="evidence" value="ECO:0007669"/>
    <property type="project" value="InterPro"/>
</dbReference>
<feature type="compositionally biased region" description="Polar residues" evidence="2">
    <location>
        <begin position="851"/>
        <end position="862"/>
    </location>
</feature>
<feature type="region of interest" description="Disordered" evidence="2">
    <location>
        <begin position="888"/>
        <end position="907"/>
    </location>
</feature>
<feature type="compositionally biased region" description="Basic and acidic residues" evidence="2">
    <location>
        <begin position="351"/>
        <end position="363"/>
    </location>
</feature>
<feature type="coiled-coil region" evidence="1">
    <location>
        <begin position="1056"/>
        <end position="1090"/>
    </location>
</feature>
<keyword evidence="1" id="KW-0175">Coiled coil</keyword>
<feature type="compositionally biased region" description="Basic and acidic residues" evidence="2">
    <location>
        <begin position="480"/>
        <end position="523"/>
    </location>
</feature>
<feature type="compositionally biased region" description="Acidic residues" evidence="2">
    <location>
        <begin position="340"/>
        <end position="350"/>
    </location>
</feature>
<feature type="compositionally biased region" description="Polar residues" evidence="2">
    <location>
        <begin position="791"/>
        <end position="811"/>
    </location>
</feature>
<name>A0A8B8AWE7_CRAVI</name>
<dbReference type="InterPro" id="IPR019607">
    <property type="entry name" value="Putative_zinc-finger_domain"/>
</dbReference>
<evidence type="ECO:0000256" key="2">
    <source>
        <dbReference type="SAM" id="MobiDB-lite"/>
    </source>
</evidence>
<dbReference type="GO" id="GO:0000178">
    <property type="term" value="C:exosome (RNase complex)"/>
    <property type="evidence" value="ECO:0007669"/>
    <property type="project" value="TreeGrafter"/>
</dbReference>
<dbReference type="PANTHER" id="PTHR21563">
    <property type="entry name" value="ZINC FINGER C3H1 DOMAIN-CONTAINING PROTEIN"/>
    <property type="match status" value="1"/>
</dbReference>
<accession>A0A8B8AWE7</accession>
<evidence type="ECO:0000259" key="3">
    <source>
        <dbReference type="Pfam" id="PF10650"/>
    </source>
</evidence>
<protein>
    <submittedName>
        <fullName evidence="5">Zinc finger C3H1 domain-containing protein-like isoform X1</fullName>
    </submittedName>
</protein>
<feature type="region of interest" description="Disordered" evidence="2">
    <location>
        <begin position="561"/>
        <end position="581"/>
    </location>
</feature>
<evidence type="ECO:0000313" key="5">
    <source>
        <dbReference type="RefSeq" id="XP_022295436.1"/>
    </source>
</evidence>
<feature type="domain" description="Putative zinc-finger" evidence="3">
    <location>
        <begin position="1287"/>
        <end position="1305"/>
    </location>
</feature>
<feature type="compositionally biased region" description="Pro residues" evidence="2">
    <location>
        <begin position="691"/>
        <end position="727"/>
    </location>
</feature>
<dbReference type="InterPro" id="IPR011990">
    <property type="entry name" value="TPR-like_helical_dom_sf"/>
</dbReference>
<feature type="compositionally biased region" description="Polar residues" evidence="2">
    <location>
        <begin position="669"/>
        <end position="678"/>
    </location>
</feature>
<dbReference type="InterPro" id="IPR003107">
    <property type="entry name" value="HAT"/>
</dbReference>
<feature type="compositionally biased region" description="Low complexity" evidence="2">
    <location>
        <begin position="445"/>
        <end position="466"/>
    </location>
</feature>
<dbReference type="KEGG" id="cvn:111105433"/>
<feature type="region of interest" description="Disordered" evidence="2">
    <location>
        <begin position="1"/>
        <end position="43"/>
    </location>
</feature>
<dbReference type="Pfam" id="PF10650">
    <property type="entry name" value="zf-C3H1"/>
    <property type="match status" value="1"/>
</dbReference>
<keyword evidence="4" id="KW-1185">Reference proteome</keyword>
<dbReference type="RefSeq" id="XP_022295436.1">
    <property type="nucleotide sequence ID" value="XM_022439728.1"/>
</dbReference>
<reference evidence="5" key="1">
    <citation type="submission" date="2025-08" db="UniProtKB">
        <authorList>
            <consortium name="RefSeq"/>
        </authorList>
    </citation>
    <scope>IDENTIFICATION</scope>
    <source>
        <tissue evidence="5">Whole sample</tissue>
    </source>
</reference>
<feature type="region of interest" description="Disordered" evidence="2">
    <location>
        <begin position="282"/>
        <end position="523"/>
    </location>
</feature>
<proteinExistence type="predicted"/>
<feature type="compositionally biased region" description="Basic and acidic residues" evidence="2">
    <location>
        <begin position="388"/>
        <end position="398"/>
    </location>
</feature>
<dbReference type="InterPro" id="IPR039278">
    <property type="entry name" value="Red1"/>
</dbReference>
<dbReference type="GO" id="GO:0005634">
    <property type="term" value="C:nucleus"/>
    <property type="evidence" value="ECO:0007669"/>
    <property type="project" value="TreeGrafter"/>
</dbReference>
<evidence type="ECO:0000256" key="1">
    <source>
        <dbReference type="SAM" id="Coils"/>
    </source>
</evidence>